<keyword evidence="19" id="KW-1185">Reference proteome</keyword>
<dbReference type="Pfam" id="PF03033">
    <property type="entry name" value="Glyco_transf_28"/>
    <property type="match status" value="1"/>
</dbReference>
<keyword evidence="12" id="KW-0472">Membrane</keyword>
<feature type="compositionally biased region" description="Polar residues" evidence="16">
    <location>
        <begin position="18"/>
        <end position="30"/>
    </location>
</feature>
<dbReference type="InterPro" id="IPR010610">
    <property type="entry name" value="EryCIII-like_C"/>
</dbReference>
<feature type="compositionally biased region" description="Low complexity" evidence="16">
    <location>
        <begin position="701"/>
        <end position="712"/>
    </location>
</feature>
<evidence type="ECO:0000256" key="11">
    <source>
        <dbReference type="ARBA" id="ARBA00023006"/>
    </source>
</evidence>
<feature type="domain" description="PH" evidence="17">
    <location>
        <begin position="360"/>
        <end position="456"/>
    </location>
</feature>
<gene>
    <name evidence="18" type="ORF">C8A04DRAFT_9600</name>
</gene>
<dbReference type="GO" id="GO:0015031">
    <property type="term" value="P:protein transport"/>
    <property type="evidence" value="ECO:0007669"/>
    <property type="project" value="UniProtKB-KW"/>
</dbReference>
<dbReference type="RefSeq" id="XP_062640059.1">
    <property type="nucleotide sequence ID" value="XM_062785543.1"/>
</dbReference>
<dbReference type="Proteomes" id="UP001302676">
    <property type="component" value="Unassembled WGS sequence"/>
</dbReference>
<evidence type="ECO:0000313" key="19">
    <source>
        <dbReference type="Proteomes" id="UP001302676"/>
    </source>
</evidence>
<evidence type="ECO:0000256" key="14">
    <source>
        <dbReference type="ARBA" id="ARBA00047886"/>
    </source>
</evidence>
<feature type="compositionally biased region" description="Acidic residues" evidence="16">
    <location>
        <begin position="1498"/>
        <end position="1511"/>
    </location>
</feature>
<evidence type="ECO:0000256" key="12">
    <source>
        <dbReference type="ARBA" id="ARBA00023136"/>
    </source>
</evidence>
<evidence type="ECO:0000256" key="6">
    <source>
        <dbReference type="ARBA" id="ARBA00022448"/>
    </source>
</evidence>
<comment type="similarity">
    <text evidence="3">Belongs to the glycosyltransferase 28 family.</text>
</comment>
<feature type="region of interest" description="Disordered" evidence="16">
    <location>
        <begin position="1464"/>
        <end position="1511"/>
    </location>
</feature>
<dbReference type="SUPFAM" id="SSF50729">
    <property type="entry name" value="PH domain-like"/>
    <property type="match status" value="1"/>
</dbReference>
<keyword evidence="10" id="KW-0653">Protein transport</keyword>
<keyword evidence="7" id="KW-0963">Cytoplasm</keyword>
<protein>
    <recommendedName>
        <fullName evidence="5">Sterol 3-beta-glucosyltransferase</fullName>
        <ecNumber evidence="4">2.4.1.173</ecNumber>
    </recommendedName>
    <alternativeName>
        <fullName evidence="13">Autophagy-related protein 26</fullName>
    </alternativeName>
</protein>
<feature type="compositionally biased region" description="Basic and acidic residues" evidence="16">
    <location>
        <begin position="534"/>
        <end position="546"/>
    </location>
</feature>
<feature type="compositionally biased region" description="Low complexity" evidence="16">
    <location>
        <begin position="1317"/>
        <end position="1326"/>
    </location>
</feature>
<feature type="compositionally biased region" description="Low complexity" evidence="16">
    <location>
        <begin position="210"/>
        <end position="220"/>
    </location>
</feature>
<dbReference type="GO" id="GO:0005975">
    <property type="term" value="P:carbohydrate metabolic process"/>
    <property type="evidence" value="ECO:0007669"/>
    <property type="project" value="InterPro"/>
</dbReference>
<feature type="region of interest" description="Disordered" evidence="16">
    <location>
        <begin position="530"/>
        <end position="602"/>
    </location>
</feature>
<evidence type="ECO:0000256" key="13">
    <source>
        <dbReference type="ARBA" id="ARBA00029843"/>
    </source>
</evidence>
<organism evidence="18 19">
    <name type="scientific">Dichotomopilus funicola</name>
    <dbReference type="NCBI Taxonomy" id="1934379"/>
    <lineage>
        <taxon>Eukaryota</taxon>
        <taxon>Fungi</taxon>
        <taxon>Dikarya</taxon>
        <taxon>Ascomycota</taxon>
        <taxon>Pezizomycotina</taxon>
        <taxon>Sordariomycetes</taxon>
        <taxon>Sordariomycetidae</taxon>
        <taxon>Sordariales</taxon>
        <taxon>Chaetomiaceae</taxon>
        <taxon>Dichotomopilus</taxon>
    </lineage>
</organism>
<evidence type="ECO:0000256" key="1">
    <source>
        <dbReference type="ARBA" id="ARBA00004496"/>
    </source>
</evidence>
<dbReference type="GO" id="GO:0016125">
    <property type="term" value="P:sterol metabolic process"/>
    <property type="evidence" value="ECO:0007669"/>
    <property type="project" value="TreeGrafter"/>
</dbReference>
<feature type="compositionally biased region" description="Polar residues" evidence="16">
    <location>
        <begin position="713"/>
        <end position="722"/>
    </location>
</feature>
<comment type="catalytic activity">
    <reaction evidence="15">
        <text>a sterol + UDP-alpha-D-glucose = a sterol 3-beta-D-glucoside + UDP + H(+)</text>
        <dbReference type="Rhea" id="RHEA:22724"/>
        <dbReference type="ChEBI" id="CHEBI:15378"/>
        <dbReference type="ChEBI" id="CHEBI:15889"/>
        <dbReference type="ChEBI" id="CHEBI:37424"/>
        <dbReference type="ChEBI" id="CHEBI:58223"/>
        <dbReference type="ChEBI" id="CHEBI:58885"/>
        <dbReference type="EC" id="2.4.1.173"/>
    </reaction>
    <physiologicalReaction direction="left-to-right" evidence="15">
        <dbReference type="Rhea" id="RHEA:22725"/>
    </physiologicalReaction>
</comment>
<comment type="subcellular location">
    <subcellularLocation>
        <location evidence="1">Cytoplasm</location>
    </subcellularLocation>
    <subcellularLocation>
        <location evidence="2">Preautophagosomal structure membrane</location>
        <topology evidence="2">Peripheral membrane protein</topology>
    </subcellularLocation>
</comment>
<keyword evidence="9" id="KW-0808">Transferase</keyword>
<dbReference type="FunFam" id="2.30.29.30:FF:000560">
    <property type="entry name" value="Sterol 3-beta-glucosyltransferase"/>
    <property type="match status" value="1"/>
</dbReference>
<feature type="compositionally biased region" description="Basic residues" evidence="16">
    <location>
        <begin position="173"/>
        <end position="187"/>
    </location>
</feature>
<dbReference type="CDD" id="cd03784">
    <property type="entry name" value="GT1_Gtf-like"/>
    <property type="match status" value="1"/>
</dbReference>
<feature type="compositionally biased region" description="Low complexity" evidence="16">
    <location>
        <begin position="576"/>
        <end position="593"/>
    </location>
</feature>
<evidence type="ECO:0000256" key="4">
    <source>
        <dbReference type="ARBA" id="ARBA00012650"/>
    </source>
</evidence>
<dbReference type="GO" id="GO:0006914">
    <property type="term" value="P:autophagy"/>
    <property type="evidence" value="ECO:0007669"/>
    <property type="project" value="UniProtKB-KW"/>
</dbReference>
<feature type="region of interest" description="Disordered" evidence="16">
    <location>
        <begin position="275"/>
        <end position="300"/>
    </location>
</feature>
<accession>A0AAN6V888</accession>
<evidence type="ECO:0000259" key="17">
    <source>
        <dbReference type="PROSITE" id="PS50003"/>
    </source>
</evidence>
<reference evidence="18" key="2">
    <citation type="submission" date="2023-05" db="EMBL/GenBank/DDBJ databases">
        <authorList>
            <consortium name="Lawrence Berkeley National Laboratory"/>
            <person name="Steindorff A."/>
            <person name="Hensen N."/>
            <person name="Bonometti L."/>
            <person name="Westerberg I."/>
            <person name="Brannstrom I.O."/>
            <person name="Guillou S."/>
            <person name="Cros-Aarteil S."/>
            <person name="Calhoun S."/>
            <person name="Haridas S."/>
            <person name="Kuo A."/>
            <person name="Mondo S."/>
            <person name="Pangilinan J."/>
            <person name="Riley R."/>
            <person name="Labutti K."/>
            <person name="Andreopoulos B."/>
            <person name="Lipzen A."/>
            <person name="Chen C."/>
            <person name="Yanf M."/>
            <person name="Daum C."/>
            <person name="Ng V."/>
            <person name="Clum A."/>
            <person name="Ohm R."/>
            <person name="Martin F."/>
            <person name="Silar P."/>
            <person name="Natvig D."/>
            <person name="Lalanne C."/>
            <person name="Gautier V."/>
            <person name="Ament-Velasquez S.L."/>
            <person name="Kruys A."/>
            <person name="Hutchinson M.I."/>
            <person name="Powell A.J."/>
            <person name="Barry K."/>
            <person name="Miller A.N."/>
            <person name="Grigoriev I.V."/>
            <person name="Debuchy R."/>
            <person name="Gladieux P."/>
            <person name="Thoren M.H."/>
            <person name="Johannesson H."/>
        </authorList>
    </citation>
    <scope>NUCLEOTIDE SEQUENCE</scope>
    <source>
        <strain evidence="18">CBS 141.50</strain>
    </source>
</reference>
<dbReference type="InterPro" id="IPR011993">
    <property type="entry name" value="PH-like_dom_sf"/>
</dbReference>
<dbReference type="GO" id="GO:0016906">
    <property type="term" value="F:sterol 3-beta-glucosyltransferase activity"/>
    <property type="evidence" value="ECO:0007669"/>
    <property type="project" value="UniProtKB-EC"/>
</dbReference>
<evidence type="ECO:0000256" key="7">
    <source>
        <dbReference type="ARBA" id="ARBA00022490"/>
    </source>
</evidence>
<feature type="compositionally biased region" description="Polar residues" evidence="16">
    <location>
        <begin position="656"/>
        <end position="670"/>
    </location>
</feature>
<evidence type="ECO:0000256" key="9">
    <source>
        <dbReference type="ARBA" id="ARBA00022679"/>
    </source>
</evidence>
<feature type="region of interest" description="Disordered" evidence="16">
    <location>
        <begin position="1311"/>
        <end position="1338"/>
    </location>
</feature>
<feature type="compositionally biased region" description="Low complexity" evidence="16">
    <location>
        <begin position="633"/>
        <end position="646"/>
    </location>
</feature>
<feature type="compositionally biased region" description="Polar residues" evidence="16">
    <location>
        <begin position="547"/>
        <end position="563"/>
    </location>
</feature>
<dbReference type="SMART" id="SM00568">
    <property type="entry name" value="GRAM"/>
    <property type="match status" value="2"/>
</dbReference>
<dbReference type="FunFam" id="2.30.29.30:FF:000303">
    <property type="entry name" value="Sterol 3-beta-glucosyltransferase"/>
    <property type="match status" value="1"/>
</dbReference>
<dbReference type="Pfam" id="PF06722">
    <property type="entry name" value="EryCIII-like_C"/>
    <property type="match status" value="1"/>
</dbReference>
<dbReference type="InterPro" id="IPR002213">
    <property type="entry name" value="UDP_glucos_trans"/>
</dbReference>
<dbReference type="Pfam" id="PF02893">
    <property type="entry name" value="GRAM"/>
    <property type="match status" value="1"/>
</dbReference>
<evidence type="ECO:0000256" key="8">
    <source>
        <dbReference type="ARBA" id="ARBA00022676"/>
    </source>
</evidence>
<dbReference type="InterPro" id="IPR004276">
    <property type="entry name" value="GlycoTrans_28_N"/>
</dbReference>
<feature type="compositionally biased region" description="Pro residues" evidence="16">
    <location>
        <begin position="1"/>
        <end position="11"/>
    </location>
</feature>
<dbReference type="Pfam" id="PF00169">
    <property type="entry name" value="PH"/>
    <property type="match status" value="1"/>
</dbReference>
<evidence type="ECO:0000256" key="15">
    <source>
        <dbReference type="ARBA" id="ARBA00049453"/>
    </source>
</evidence>
<dbReference type="GeneID" id="87822156"/>
<dbReference type="InterPro" id="IPR050426">
    <property type="entry name" value="Glycosyltransferase_28"/>
</dbReference>
<dbReference type="InterPro" id="IPR048065">
    <property type="entry name" value="ATG26_PH_GRAM2"/>
</dbReference>
<dbReference type="InterPro" id="IPR048066">
    <property type="entry name" value="ATG26_PH_GRAM1"/>
</dbReference>
<feature type="region of interest" description="Disordered" evidence="16">
    <location>
        <begin position="700"/>
        <end position="743"/>
    </location>
</feature>
<feature type="compositionally biased region" description="Basic and acidic residues" evidence="16">
    <location>
        <begin position="286"/>
        <end position="296"/>
    </location>
</feature>
<name>A0AAN6V888_9PEZI</name>
<comment type="catalytic activity">
    <reaction evidence="14">
        <text>ergosterol + UDP-alpha-D-glucose = ergosteryl 3-beta-D-glucoside + UDP + H(+)</text>
        <dbReference type="Rhea" id="RHEA:61836"/>
        <dbReference type="ChEBI" id="CHEBI:15378"/>
        <dbReference type="ChEBI" id="CHEBI:16933"/>
        <dbReference type="ChEBI" id="CHEBI:52973"/>
        <dbReference type="ChEBI" id="CHEBI:58223"/>
        <dbReference type="ChEBI" id="CHEBI:58885"/>
    </reaction>
    <physiologicalReaction direction="left-to-right" evidence="14">
        <dbReference type="Rhea" id="RHEA:61837"/>
    </physiologicalReaction>
</comment>
<dbReference type="InterPro" id="IPR004182">
    <property type="entry name" value="GRAM"/>
</dbReference>
<evidence type="ECO:0000256" key="5">
    <source>
        <dbReference type="ARBA" id="ARBA00017894"/>
    </source>
</evidence>
<feature type="compositionally biased region" description="Basic residues" evidence="16">
    <location>
        <begin position="52"/>
        <end position="63"/>
    </location>
</feature>
<dbReference type="PANTHER" id="PTHR48050:SF25">
    <property type="entry name" value="STEROL 3-BETA-GLUCOSYLTRANSFERASE"/>
    <property type="match status" value="1"/>
</dbReference>
<feature type="compositionally biased region" description="Low complexity" evidence="16">
    <location>
        <begin position="1470"/>
        <end position="1494"/>
    </location>
</feature>
<dbReference type="FunFam" id="3.40.50.2000:FF:000029">
    <property type="entry name" value="Sterol 3-beta-glucosyltransferase"/>
    <property type="match status" value="1"/>
</dbReference>
<dbReference type="FunFam" id="3.40.50.2000:FF:000009">
    <property type="entry name" value="Sterol 3-beta-glucosyltransferase UGT80A2"/>
    <property type="match status" value="1"/>
</dbReference>
<sequence>MEPDRSAPPPTAARSPPLTQEPTNTTITQHSLPPSSPPTATSPTSQDDRAVRRVSRKLLKKRRAGEFVPPMELPDRLKDQAGGEEELLRPQGYGGGMFMNMNQSIFGLIAAAGSQADFAERFEGGPSSDEEDERENPMAKTVAGPKELRAAGSSSSSSSSQALAQTTILPKHGSSRHKSDHSSHRRKLSESRLLKSVPGFARLGDKIKSSKSASGSSSGKNKNDAQPPLREDTTTSMESDSSPAELAPGAELARAESRTAPVMSRMLEARAQMAARQSFDLDGGAEAEKESPRIGDDAAAETGPTDLALQLADIFQFERPEEVIQEYPCWLLQHVLLTGYLYITTRHIAFYAYLPRKSQEVAKSGYLSKCGKRNPKYNRYWFRLKGDVFSYYRDPQDLYFPQGQIDLRYGISATITDKDKEGINFTVTTDNRTYYFKADSPQSAKEWVKSLQRVIFRSHNDGDSVKISLPIQNVIDIEEAQMLDFADTCKIRVIDNDETYAIDEYFFSFFGFGKEPMNVLKILIEDATPQAKGGTDRAEPSGESSKRTSGSGSRDQPPSSQTQRRGKVSEGVKATLSPLSPLSPLRNSPSQSPRASADRPRTSFDGLQHFIRRSTDGQHHHSPLHSESRHARASSSTSRRSGSRQRASGHERQESMDSYVQSMDDPSQASLSGMIASASSEDPSASQILQGSDVFHSPTLQRAGRAQDAQRALSSTPTSMVPRQQPHHVSTKSHSGDGFAADGTVTTPTLQSIATVGVYPFRKANALIGYLDKHSRRMSTLLATESMGYVEKVSGMWKGGGKHYDDPAELRTDDEEGHGVGGEYDPEDRAISEARFQAHFALPETEKLRAAYFGHMMRVLPLYGKIYISDRHFCFRSLLPGTRTKLVLPLRDIETVDKEKGFRFGYAGLVVVIARHEELFFEFHKADVRDDCAITILQSLEEARYLEDHGAPDDVESEDAQAAVAEHNALQKARTEEFADHEVELPREPSSNSEAPTILFDDPKASFLNFKPAHSMRITCLTIGSRGDVQPYIALCKRLLEEGHRPRIATHGEFQPWIESHGIEFAYVGGDPAELMQLCIQNGTFTLNFFREANAKMRDWLDELLVTAWNACQGSDLVIESPSAMAGIHIAEALGVPYFRAFTMPWTRTRAYPHAFIMPGQKMGGAYNYVTYVMFETVFWKTTAHQINRWRRRHLGLPNTSLEKLQMNKVPFLYNFSPYVVPPPLDYSDWIRVTGYWFLDEGNAEKYQPAPELAAFIARARRDGKKLVYVGFGSILVPDPAKMTQEVIDAVLKADVRCILSKGWSDRLPTKKDRDAAAAAGEPASAQQEKPKTPEPELPPEIFQIQSAPHDWLFKQIDAAAHHGGSGTTGSSLRAGIPTVIRPFFGDQYFFGTRVEDLGVGICLKKWGATSFARALWEATHSERMIVKARALGEQIRKENGVDHAIKCIYRDLEYATELIRAKRGKSKTRTTTATGTGTDGPSPDSPLSPRRPGQPGQDDEGGIVYDPDDDDLEEESWTFVGGDAETIDDLSVEGTVKRAVGMSVGGVGAKRGPVAVLGGAPGAGATTGLGVKGV</sequence>
<dbReference type="Gene3D" id="2.30.29.30">
    <property type="entry name" value="Pleckstrin-homology domain (PH domain)/Phosphotyrosine-binding domain (PTB)"/>
    <property type="match status" value="3"/>
</dbReference>
<evidence type="ECO:0000256" key="16">
    <source>
        <dbReference type="SAM" id="MobiDB-lite"/>
    </source>
</evidence>
<evidence type="ECO:0000256" key="3">
    <source>
        <dbReference type="ARBA" id="ARBA00006962"/>
    </source>
</evidence>
<comment type="caution">
    <text evidence="18">The sequence shown here is derived from an EMBL/GenBank/DDBJ whole genome shotgun (WGS) entry which is preliminary data.</text>
</comment>
<evidence type="ECO:0000256" key="10">
    <source>
        <dbReference type="ARBA" id="ARBA00022927"/>
    </source>
</evidence>
<dbReference type="EC" id="2.4.1.173" evidence="4"/>
<evidence type="ECO:0000313" key="18">
    <source>
        <dbReference type="EMBL" id="KAK4146688.1"/>
    </source>
</evidence>
<dbReference type="PROSITE" id="PS50003">
    <property type="entry name" value="PH_DOMAIN"/>
    <property type="match status" value="1"/>
</dbReference>
<dbReference type="Gene3D" id="3.40.50.2000">
    <property type="entry name" value="Glycogen Phosphorylase B"/>
    <property type="match status" value="2"/>
</dbReference>
<dbReference type="InterPro" id="IPR001849">
    <property type="entry name" value="PH_domain"/>
</dbReference>
<dbReference type="CDD" id="cd13216">
    <property type="entry name" value="PH-GRAM2_AGT26"/>
    <property type="match status" value="1"/>
</dbReference>
<keyword evidence="8" id="KW-0328">Glycosyltransferase</keyword>
<keyword evidence="11" id="KW-0072">Autophagy</keyword>
<dbReference type="EMBL" id="MU853560">
    <property type="protein sequence ID" value="KAK4146688.1"/>
    <property type="molecule type" value="Genomic_DNA"/>
</dbReference>
<feature type="compositionally biased region" description="Basic and acidic residues" evidence="16">
    <location>
        <begin position="615"/>
        <end position="630"/>
    </location>
</feature>
<dbReference type="SMART" id="SM00233">
    <property type="entry name" value="PH"/>
    <property type="match status" value="1"/>
</dbReference>
<evidence type="ECO:0000256" key="2">
    <source>
        <dbReference type="ARBA" id="ARBA00004623"/>
    </source>
</evidence>
<feature type="region of interest" description="Disordered" evidence="16">
    <location>
        <begin position="1"/>
        <end position="88"/>
    </location>
</feature>
<feature type="region of interest" description="Disordered" evidence="16">
    <location>
        <begin position="615"/>
        <end position="670"/>
    </location>
</feature>
<dbReference type="PANTHER" id="PTHR48050">
    <property type="entry name" value="STEROL 3-BETA-GLUCOSYLTRANSFERASE"/>
    <property type="match status" value="1"/>
</dbReference>
<reference evidence="18" key="1">
    <citation type="journal article" date="2023" name="Mol. Phylogenet. Evol.">
        <title>Genome-scale phylogeny and comparative genomics of the fungal order Sordariales.</title>
        <authorList>
            <person name="Hensen N."/>
            <person name="Bonometti L."/>
            <person name="Westerberg I."/>
            <person name="Brannstrom I.O."/>
            <person name="Guillou S."/>
            <person name="Cros-Aarteil S."/>
            <person name="Calhoun S."/>
            <person name="Haridas S."/>
            <person name="Kuo A."/>
            <person name="Mondo S."/>
            <person name="Pangilinan J."/>
            <person name="Riley R."/>
            <person name="LaButti K."/>
            <person name="Andreopoulos B."/>
            <person name="Lipzen A."/>
            <person name="Chen C."/>
            <person name="Yan M."/>
            <person name="Daum C."/>
            <person name="Ng V."/>
            <person name="Clum A."/>
            <person name="Steindorff A."/>
            <person name="Ohm R.A."/>
            <person name="Martin F."/>
            <person name="Silar P."/>
            <person name="Natvig D.O."/>
            <person name="Lalanne C."/>
            <person name="Gautier V."/>
            <person name="Ament-Velasquez S.L."/>
            <person name="Kruys A."/>
            <person name="Hutchinson M.I."/>
            <person name="Powell A.J."/>
            <person name="Barry K."/>
            <person name="Miller A.N."/>
            <person name="Grigoriev I.V."/>
            <person name="Debuchy R."/>
            <person name="Gladieux P."/>
            <person name="Hiltunen Thoren M."/>
            <person name="Johannesson H."/>
        </authorList>
    </citation>
    <scope>NUCLEOTIDE SEQUENCE</scope>
    <source>
        <strain evidence="18">CBS 141.50</strain>
    </source>
</reference>
<dbReference type="CDD" id="cd13215">
    <property type="entry name" value="PH-GRAM1_AGT26"/>
    <property type="match status" value="1"/>
</dbReference>
<feature type="region of interest" description="Disordered" evidence="16">
    <location>
        <begin position="119"/>
        <end position="258"/>
    </location>
</feature>
<dbReference type="SUPFAM" id="SSF53756">
    <property type="entry name" value="UDP-Glycosyltransferase/glycogen phosphorylase"/>
    <property type="match status" value="1"/>
</dbReference>
<proteinExistence type="inferred from homology"/>
<dbReference type="GO" id="GO:0034045">
    <property type="term" value="C:phagophore assembly site membrane"/>
    <property type="evidence" value="ECO:0007669"/>
    <property type="project" value="UniProtKB-SubCell"/>
</dbReference>
<keyword evidence="6" id="KW-0813">Transport</keyword>